<sequence>MRHPISLLRPPWPEPHLLEHPQVQPVPTDLATVPTMVHDERTKAGTVLHAHDAHMICCSRALYLCSVRTRMLFRRAGNSGTSSPCWDLLATMSGVGSSHIS</sequence>
<gene>
    <name evidence="1" type="ORF">F511_28289</name>
</gene>
<keyword evidence="2" id="KW-1185">Reference proteome</keyword>
<evidence type="ECO:0000313" key="2">
    <source>
        <dbReference type="Proteomes" id="UP000250235"/>
    </source>
</evidence>
<proteinExistence type="predicted"/>
<dbReference type="AlphaFoldDB" id="A0A2Z7DCR1"/>
<evidence type="ECO:0000313" key="1">
    <source>
        <dbReference type="EMBL" id="KZV57787.1"/>
    </source>
</evidence>
<reference evidence="1 2" key="1">
    <citation type="journal article" date="2015" name="Proc. Natl. Acad. Sci. U.S.A.">
        <title>The resurrection genome of Boea hygrometrica: A blueprint for survival of dehydration.</title>
        <authorList>
            <person name="Xiao L."/>
            <person name="Yang G."/>
            <person name="Zhang L."/>
            <person name="Yang X."/>
            <person name="Zhao S."/>
            <person name="Ji Z."/>
            <person name="Zhou Q."/>
            <person name="Hu M."/>
            <person name="Wang Y."/>
            <person name="Chen M."/>
            <person name="Xu Y."/>
            <person name="Jin H."/>
            <person name="Xiao X."/>
            <person name="Hu G."/>
            <person name="Bao F."/>
            <person name="Hu Y."/>
            <person name="Wan P."/>
            <person name="Li L."/>
            <person name="Deng X."/>
            <person name="Kuang T."/>
            <person name="Xiang C."/>
            <person name="Zhu J.K."/>
            <person name="Oliver M.J."/>
            <person name="He Y."/>
        </authorList>
    </citation>
    <scope>NUCLEOTIDE SEQUENCE [LARGE SCALE GENOMIC DNA]</scope>
    <source>
        <strain evidence="2">cv. XS01</strain>
    </source>
</reference>
<name>A0A2Z7DCR1_9LAMI</name>
<dbReference type="EMBL" id="KQ987253">
    <property type="protein sequence ID" value="KZV57787.1"/>
    <property type="molecule type" value="Genomic_DNA"/>
</dbReference>
<organism evidence="1 2">
    <name type="scientific">Dorcoceras hygrometricum</name>
    <dbReference type="NCBI Taxonomy" id="472368"/>
    <lineage>
        <taxon>Eukaryota</taxon>
        <taxon>Viridiplantae</taxon>
        <taxon>Streptophyta</taxon>
        <taxon>Embryophyta</taxon>
        <taxon>Tracheophyta</taxon>
        <taxon>Spermatophyta</taxon>
        <taxon>Magnoliopsida</taxon>
        <taxon>eudicotyledons</taxon>
        <taxon>Gunneridae</taxon>
        <taxon>Pentapetalae</taxon>
        <taxon>asterids</taxon>
        <taxon>lamiids</taxon>
        <taxon>Lamiales</taxon>
        <taxon>Gesneriaceae</taxon>
        <taxon>Didymocarpoideae</taxon>
        <taxon>Trichosporeae</taxon>
        <taxon>Loxocarpinae</taxon>
        <taxon>Dorcoceras</taxon>
    </lineage>
</organism>
<dbReference type="Proteomes" id="UP000250235">
    <property type="component" value="Unassembled WGS sequence"/>
</dbReference>
<accession>A0A2Z7DCR1</accession>
<protein>
    <submittedName>
        <fullName evidence="1">Uncharacterized protein</fullName>
    </submittedName>
</protein>